<protein>
    <submittedName>
        <fullName evidence="7">D-methionine-binding lipoprotein MetQ</fullName>
    </submittedName>
</protein>
<dbReference type="Gene3D" id="3.40.190.10">
    <property type="entry name" value="Periplasmic binding protein-like II"/>
    <property type="match status" value="2"/>
</dbReference>
<dbReference type="PATRIC" id="fig|582680.6.peg.462"/>
<evidence type="ECO:0000313" key="7">
    <source>
        <dbReference type="EMBL" id="KJL35454.1"/>
    </source>
</evidence>
<evidence type="ECO:0000256" key="4">
    <source>
        <dbReference type="ARBA" id="ARBA00023136"/>
    </source>
</evidence>
<dbReference type="SUPFAM" id="SSF53850">
    <property type="entry name" value="Periplasmic binding protein-like II"/>
    <property type="match status" value="1"/>
</dbReference>
<organism evidence="7 8">
    <name type="scientific">Microbacterium azadirachtae</name>
    <dbReference type="NCBI Taxonomy" id="582680"/>
    <lineage>
        <taxon>Bacteria</taxon>
        <taxon>Bacillati</taxon>
        <taxon>Actinomycetota</taxon>
        <taxon>Actinomycetes</taxon>
        <taxon>Micrococcales</taxon>
        <taxon>Microbacteriaceae</taxon>
        <taxon>Microbacterium</taxon>
    </lineage>
</organism>
<comment type="subcellular location">
    <subcellularLocation>
        <location evidence="1">Membrane</location>
        <topology evidence="1">Lipid-anchor</topology>
    </subcellularLocation>
</comment>
<dbReference type="Proteomes" id="UP000033740">
    <property type="component" value="Unassembled WGS sequence"/>
</dbReference>
<keyword evidence="8" id="KW-1185">Reference proteome</keyword>
<dbReference type="PANTHER" id="PTHR30429">
    <property type="entry name" value="D-METHIONINE-BINDING LIPOPROTEIN METQ"/>
    <property type="match status" value="1"/>
</dbReference>
<gene>
    <name evidence="7" type="primary">metQ_1</name>
    <name evidence="7" type="ORF">RS86_00450</name>
</gene>
<name>A0A0F0LRX4_9MICO</name>
<evidence type="ECO:0000256" key="3">
    <source>
        <dbReference type="ARBA" id="ARBA00022729"/>
    </source>
</evidence>
<reference evidence="7 8" key="1">
    <citation type="submission" date="2015-02" db="EMBL/GenBank/DDBJ databases">
        <title>Draft genome sequences of ten Microbacterium spp. with emphasis on heavy metal contaminated environments.</title>
        <authorList>
            <person name="Corretto E."/>
        </authorList>
    </citation>
    <scope>NUCLEOTIDE SEQUENCE [LARGE SCALE GENOMIC DNA]</scope>
    <source>
        <strain evidence="7 8">ARN176</strain>
    </source>
</reference>
<evidence type="ECO:0000256" key="2">
    <source>
        <dbReference type="ARBA" id="ARBA00008973"/>
    </source>
</evidence>
<keyword evidence="5" id="KW-0564">Palmitate</keyword>
<evidence type="ECO:0000256" key="6">
    <source>
        <dbReference type="ARBA" id="ARBA00023288"/>
    </source>
</evidence>
<keyword evidence="3" id="KW-0732">Signal</keyword>
<evidence type="ECO:0000256" key="1">
    <source>
        <dbReference type="ARBA" id="ARBA00004635"/>
    </source>
</evidence>
<dbReference type="EMBL" id="JYIX01000023">
    <property type="protein sequence ID" value="KJL35454.1"/>
    <property type="molecule type" value="Genomic_DNA"/>
</dbReference>
<keyword evidence="6 7" id="KW-0449">Lipoprotein</keyword>
<dbReference type="PANTHER" id="PTHR30429:SF1">
    <property type="entry name" value="D-METHIONINE-BINDING LIPOPROTEIN METQ-RELATED"/>
    <property type="match status" value="1"/>
</dbReference>
<dbReference type="GO" id="GO:0016020">
    <property type="term" value="C:membrane"/>
    <property type="evidence" value="ECO:0007669"/>
    <property type="project" value="UniProtKB-SubCell"/>
</dbReference>
<comment type="similarity">
    <text evidence="2">Belongs to the NlpA lipoprotein family.</text>
</comment>
<evidence type="ECO:0000313" key="8">
    <source>
        <dbReference type="Proteomes" id="UP000033740"/>
    </source>
</evidence>
<dbReference type="InterPro" id="IPR004872">
    <property type="entry name" value="Lipoprotein_NlpA"/>
</dbReference>
<evidence type="ECO:0000256" key="5">
    <source>
        <dbReference type="ARBA" id="ARBA00023139"/>
    </source>
</evidence>
<keyword evidence="4" id="KW-0472">Membrane</keyword>
<sequence length="354" mass="37177">MIVSGMFRACYASGVCCDLAEGSFPCFVVWPWMTERVAFASGGGADDGSILGMTTHRVNRLLSALAVTAVGMMALAGCAPGSASASSSSSDAKHIVIGADDGNEQYWTILKGKLKAEGIDLEVRTLNDGVQLNQGVQDGALDANLFQHLIFLSQFNVKNGGTLVPVGATAVYPLALYSEKYHDVKDLPAGATVAVPNNPTNLARALLNLQKAGLLTLKDGGSALATPGDVLTSSITLKPVDANQTVTALKDGSAQAAVVNNTQAQKGGLGDDLIVFKENLDDPQLAPYINVFVTRADKKDDPRWAKLVEAYHSPEVEAAVTALNQKNLKFQTSWTAAKLGEELTSLQTALKAKG</sequence>
<proteinExistence type="inferred from homology"/>
<comment type="caution">
    <text evidence="7">The sequence shown here is derived from an EMBL/GenBank/DDBJ whole genome shotgun (WGS) entry which is preliminary data.</text>
</comment>
<dbReference type="Pfam" id="PF03180">
    <property type="entry name" value="Lipoprotein_9"/>
    <property type="match status" value="1"/>
</dbReference>
<dbReference type="STRING" id="582680.RS86_00450"/>
<accession>A0A0F0LRX4</accession>
<dbReference type="AlphaFoldDB" id="A0A0F0LRX4"/>